<dbReference type="Proteomes" id="UP000822688">
    <property type="component" value="Chromosome 1"/>
</dbReference>
<protein>
    <submittedName>
        <fullName evidence="1">Uncharacterized protein</fullName>
    </submittedName>
</protein>
<evidence type="ECO:0000313" key="1">
    <source>
        <dbReference type="EMBL" id="KAG0592050.1"/>
    </source>
</evidence>
<reference evidence="1" key="1">
    <citation type="submission" date="2020-06" db="EMBL/GenBank/DDBJ databases">
        <title>WGS assembly of Ceratodon purpureus strain R40.</title>
        <authorList>
            <person name="Carey S.B."/>
            <person name="Jenkins J."/>
            <person name="Shu S."/>
            <person name="Lovell J.T."/>
            <person name="Sreedasyam A."/>
            <person name="Maumus F."/>
            <person name="Tiley G.P."/>
            <person name="Fernandez-Pozo N."/>
            <person name="Barry K."/>
            <person name="Chen C."/>
            <person name="Wang M."/>
            <person name="Lipzen A."/>
            <person name="Daum C."/>
            <person name="Saski C.A."/>
            <person name="Payton A.C."/>
            <person name="Mcbreen J.C."/>
            <person name="Conrad R.E."/>
            <person name="Kollar L.M."/>
            <person name="Olsson S."/>
            <person name="Huttunen S."/>
            <person name="Landis J.B."/>
            <person name="Wickett N.J."/>
            <person name="Johnson M.G."/>
            <person name="Rensing S.A."/>
            <person name="Grimwood J."/>
            <person name="Schmutz J."/>
            <person name="Mcdaniel S.F."/>
        </authorList>
    </citation>
    <scope>NUCLEOTIDE SEQUENCE</scope>
    <source>
        <strain evidence="1">R40</strain>
    </source>
</reference>
<gene>
    <name evidence="1" type="ORF">KC19_1G220700</name>
</gene>
<evidence type="ECO:0000313" key="2">
    <source>
        <dbReference type="Proteomes" id="UP000822688"/>
    </source>
</evidence>
<comment type="caution">
    <text evidence="1">The sequence shown here is derived from an EMBL/GenBank/DDBJ whole genome shotgun (WGS) entry which is preliminary data.</text>
</comment>
<proteinExistence type="predicted"/>
<organism evidence="1 2">
    <name type="scientific">Ceratodon purpureus</name>
    <name type="common">Fire moss</name>
    <name type="synonym">Dicranum purpureum</name>
    <dbReference type="NCBI Taxonomy" id="3225"/>
    <lineage>
        <taxon>Eukaryota</taxon>
        <taxon>Viridiplantae</taxon>
        <taxon>Streptophyta</taxon>
        <taxon>Embryophyta</taxon>
        <taxon>Bryophyta</taxon>
        <taxon>Bryophytina</taxon>
        <taxon>Bryopsida</taxon>
        <taxon>Dicranidae</taxon>
        <taxon>Pseudoditrichales</taxon>
        <taxon>Ditrichaceae</taxon>
        <taxon>Ceratodon</taxon>
    </lineage>
</organism>
<dbReference type="AlphaFoldDB" id="A0A8T0J814"/>
<sequence length="108" mass="12168">MLSKYVCGWELMNLRLGFVICAGLQQWDWFGLTGNLLPRELYMEGVSRRLLYVRSEILSLLKSCLGADREGFSHNPVTAGVCKAVGICRAWSSWLMLKSKAWGPTGRL</sequence>
<name>A0A8T0J814_CERPU</name>
<dbReference type="EMBL" id="CM026421">
    <property type="protein sequence ID" value="KAG0592050.1"/>
    <property type="molecule type" value="Genomic_DNA"/>
</dbReference>
<accession>A0A8T0J814</accession>
<keyword evidence="2" id="KW-1185">Reference proteome</keyword>